<keyword evidence="4 8" id="KW-1133">Transmembrane helix</keyword>
<comment type="similarity">
    <text evidence="7">Belongs to the PpiD chaperone family.</text>
</comment>
<evidence type="ECO:0000256" key="7">
    <source>
        <dbReference type="ARBA" id="ARBA00038408"/>
    </source>
</evidence>
<dbReference type="PANTHER" id="PTHR47529:SF1">
    <property type="entry name" value="PERIPLASMIC CHAPERONE PPID"/>
    <property type="match status" value="1"/>
</dbReference>
<dbReference type="EC" id="5.2.1.8" evidence="10"/>
<dbReference type="Gene3D" id="1.10.4030.10">
    <property type="entry name" value="Porin chaperone SurA, peptide-binding domain"/>
    <property type="match status" value="1"/>
</dbReference>
<comment type="subcellular location">
    <subcellularLocation>
        <location evidence="1">Cell membrane</location>
        <topology evidence="1">Single-pass type II membrane protein</topology>
    </subcellularLocation>
</comment>
<dbReference type="InterPro" id="IPR000297">
    <property type="entry name" value="PPIase_PpiC"/>
</dbReference>
<dbReference type="GO" id="GO:0003755">
    <property type="term" value="F:peptidyl-prolyl cis-trans isomerase activity"/>
    <property type="evidence" value="ECO:0007669"/>
    <property type="project" value="UniProtKB-EC"/>
</dbReference>
<protein>
    <submittedName>
        <fullName evidence="10">Peptidyl-prolyl cis-trans isomerase D</fullName>
        <ecNumber evidence="10">5.2.1.8</ecNumber>
    </submittedName>
</protein>
<reference evidence="10 11" key="1">
    <citation type="submission" date="2017-03" db="EMBL/GenBank/DDBJ databases">
        <authorList>
            <person name="Afonso C.L."/>
            <person name="Miller P.J."/>
            <person name="Scott M.A."/>
            <person name="Spackman E."/>
            <person name="Goraichik I."/>
            <person name="Dimitrov K.M."/>
            <person name="Suarez D.L."/>
            <person name="Swayne D.E."/>
        </authorList>
    </citation>
    <scope>NUCLEOTIDE SEQUENCE [LARGE SCALE GENOMIC DNA]</scope>
    <source>
        <strain evidence="10 11">CECT 7639</strain>
    </source>
</reference>
<dbReference type="InterPro" id="IPR027304">
    <property type="entry name" value="Trigger_fact/SurA_dom_sf"/>
</dbReference>
<keyword evidence="3 8" id="KW-0812">Transmembrane</keyword>
<evidence type="ECO:0000256" key="1">
    <source>
        <dbReference type="ARBA" id="ARBA00004401"/>
    </source>
</evidence>
<evidence type="ECO:0000256" key="3">
    <source>
        <dbReference type="ARBA" id="ARBA00022692"/>
    </source>
</evidence>
<evidence type="ECO:0000256" key="4">
    <source>
        <dbReference type="ARBA" id="ARBA00022989"/>
    </source>
</evidence>
<feature type="domain" description="PpiC" evidence="9">
    <location>
        <begin position="246"/>
        <end position="363"/>
    </location>
</feature>
<keyword evidence="10" id="KW-0413">Isomerase</keyword>
<dbReference type="RefSeq" id="WP_085795760.1">
    <property type="nucleotide sequence ID" value="NZ_FWFO01000001.1"/>
</dbReference>
<dbReference type="PANTHER" id="PTHR47529">
    <property type="entry name" value="PEPTIDYL-PROLYL CIS-TRANS ISOMERASE D"/>
    <property type="match status" value="1"/>
</dbReference>
<keyword evidence="11" id="KW-1185">Reference proteome</keyword>
<evidence type="ECO:0000259" key="9">
    <source>
        <dbReference type="Pfam" id="PF13145"/>
    </source>
</evidence>
<dbReference type="Pfam" id="PF13145">
    <property type="entry name" value="Rotamase_2"/>
    <property type="match status" value="1"/>
</dbReference>
<gene>
    <name evidence="10" type="primary">ppiD</name>
    <name evidence="10" type="ORF">TRL7639_02266</name>
</gene>
<evidence type="ECO:0000256" key="5">
    <source>
        <dbReference type="ARBA" id="ARBA00023136"/>
    </source>
</evidence>
<dbReference type="GO" id="GO:0005886">
    <property type="term" value="C:plasma membrane"/>
    <property type="evidence" value="ECO:0007669"/>
    <property type="project" value="UniProtKB-SubCell"/>
</dbReference>
<proteinExistence type="inferred from homology"/>
<name>A0A1Y5SLG6_9RHOB</name>
<dbReference type="OrthoDB" id="9768393at2"/>
<dbReference type="Pfam" id="PF13624">
    <property type="entry name" value="SurA_N_3"/>
    <property type="match status" value="1"/>
</dbReference>
<dbReference type="SUPFAM" id="SSF109998">
    <property type="entry name" value="Triger factor/SurA peptide-binding domain-like"/>
    <property type="match status" value="1"/>
</dbReference>
<dbReference type="AlphaFoldDB" id="A0A1Y5SLG6"/>
<organism evidence="10 11">
    <name type="scientific">Falsiruegeria litorea R37</name>
    <dbReference type="NCBI Taxonomy" id="1200284"/>
    <lineage>
        <taxon>Bacteria</taxon>
        <taxon>Pseudomonadati</taxon>
        <taxon>Pseudomonadota</taxon>
        <taxon>Alphaproteobacteria</taxon>
        <taxon>Rhodobacterales</taxon>
        <taxon>Roseobacteraceae</taxon>
        <taxon>Falsiruegeria</taxon>
    </lineage>
</organism>
<evidence type="ECO:0000256" key="8">
    <source>
        <dbReference type="SAM" id="Phobius"/>
    </source>
</evidence>
<keyword evidence="2" id="KW-1003">Cell membrane</keyword>
<dbReference type="Proteomes" id="UP000193077">
    <property type="component" value="Unassembled WGS sequence"/>
</dbReference>
<sequence length="614" mass="66540">MAAGVKSLSKTFVWILMGLLMLGLAGFGATNLTGTVRTVATVGTQSVSVDDYARELQREIRAVEAQTGQTLPMSQARELGIDRIALANLVNLASLDNEVAELGVSIGDTNLQQEILEVPAFQGVDGTFDREGYRFALEQAGLSEAEFEEDLRRESARTLVQGAIMEGVEMPGTMTDLIIDYVYARRSFTVATVSADALATPVPAPTDTQLQTYYDENTEQFTLPETKRLTYALLSPEMLLDQVELDDASVRRLFEEREAQYNQPERRLVEQLAFNNEAAALDAKAQLEVGGTTFERLVEDRELSLADVDLGDKAIGELGEAGEAVFAAEVGDVVGPLPSPLGPALYRVNGTLAARVTAFENVEAELRDELAAERARRLIEAQAEDINDLLAGGATLEELTGETDMTVGEIDWTTESSDGVAAYAGFRDAAQAVRDGDFPEIGFLEDGSIFALRLNEVLPPRPEPLDSARDRVAAAWTATETNTALQSQADSVLATLVTEGDFAATGLPTRVENGLTRTAFLDGVPVDFMNQVFVMEPGELRVIAGQGRAFVVRLDDILPAEETAELQQTQAAVATQMNQALSRNLFDVYVRDAQTRAQPTLDQRALNAVQANFQ</sequence>
<keyword evidence="6" id="KW-0143">Chaperone</keyword>
<accession>A0A1Y5SLG6</accession>
<keyword evidence="5 8" id="KW-0472">Membrane</keyword>
<evidence type="ECO:0000256" key="2">
    <source>
        <dbReference type="ARBA" id="ARBA00022475"/>
    </source>
</evidence>
<dbReference type="EMBL" id="FWFO01000001">
    <property type="protein sequence ID" value="SLN43365.1"/>
    <property type="molecule type" value="Genomic_DNA"/>
</dbReference>
<evidence type="ECO:0000313" key="11">
    <source>
        <dbReference type="Proteomes" id="UP000193077"/>
    </source>
</evidence>
<evidence type="ECO:0000313" key="10">
    <source>
        <dbReference type="EMBL" id="SLN43365.1"/>
    </source>
</evidence>
<dbReference type="SUPFAM" id="SSF54534">
    <property type="entry name" value="FKBP-like"/>
    <property type="match status" value="1"/>
</dbReference>
<evidence type="ECO:0000256" key="6">
    <source>
        <dbReference type="ARBA" id="ARBA00023186"/>
    </source>
</evidence>
<feature type="transmembrane region" description="Helical" evidence="8">
    <location>
        <begin position="12"/>
        <end position="29"/>
    </location>
</feature>
<dbReference type="InterPro" id="IPR052029">
    <property type="entry name" value="PpiD_chaperone"/>
</dbReference>